<feature type="compositionally biased region" description="Acidic residues" evidence="1">
    <location>
        <begin position="282"/>
        <end position="293"/>
    </location>
</feature>
<feature type="compositionally biased region" description="Acidic residues" evidence="1">
    <location>
        <begin position="198"/>
        <end position="218"/>
    </location>
</feature>
<feature type="compositionally biased region" description="Low complexity" evidence="1">
    <location>
        <begin position="19"/>
        <end position="32"/>
    </location>
</feature>
<feature type="compositionally biased region" description="Acidic residues" evidence="1">
    <location>
        <begin position="162"/>
        <end position="182"/>
    </location>
</feature>
<dbReference type="Proteomes" id="UP000800097">
    <property type="component" value="Unassembled WGS sequence"/>
</dbReference>
<feature type="compositionally biased region" description="Basic and acidic residues" evidence="1">
    <location>
        <begin position="271"/>
        <end position="281"/>
    </location>
</feature>
<dbReference type="RefSeq" id="XP_033657493.1">
    <property type="nucleotide sequence ID" value="XM_033800590.1"/>
</dbReference>
<gene>
    <name evidence="2" type="ORF">EI97DRAFT_454896</name>
</gene>
<feature type="region of interest" description="Disordered" evidence="1">
    <location>
        <begin position="459"/>
        <end position="483"/>
    </location>
</feature>
<accession>A0A6A6JUQ9</accession>
<proteinExistence type="predicted"/>
<evidence type="ECO:0000313" key="3">
    <source>
        <dbReference type="Proteomes" id="UP000800097"/>
    </source>
</evidence>
<reference evidence="2" key="1">
    <citation type="journal article" date="2020" name="Stud. Mycol.">
        <title>101 Dothideomycetes genomes: a test case for predicting lifestyles and emergence of pathogens.</title>
        <authorList>
            <person name="Haridas S."/>
            <person name="Albert R."/>
            <person name="Binder M."/>
            <person name="Bloem J."/>
            <person name="Labutti K."/>
            <person name="Salamov A."/>
            <person name="Andreopoulos B."/>
            <person name="Baker S."/>
            <person name="Barry K."/>
            <person name="Bills G."/>
            <person name="Bluhm B."/>
            <person name="Cannon C."/>
            <person name="Castanera R."/>
            <person name="Culley D."/>
            <person name="Daum C."/>
            <person name="Ezra D."/>
            <person name="Gonzalez J."/>
            <person name="Henrissat B."/>
            <person name="Kuo A."/>
            <person name="Liang C."/>
            <person name="Lipzen A."/>
            <person name="Lutzoni F."/>
            <person name="Magnuson J."/>
            <person name="Mondo S."/>
            <person name="Nolan M."/>
            <person name="Ohm R."/>
            <person name="Pangilinan J."/>
            <person name="Park H.-J."/>
            <person name="Ramirez L."/>
            <person name="Alfaro M."/>
            <person name="Sun H."/>
            <person name="Tritt A."/>
            <person name="Yoshinaga Y."/>
            <person name="Zwiers L.-H."/>
            <person name="Turgeon B."/>
            <person name="Goodwin S."/>
            <person name="Spatafora J."/>
            <person name="Crous P."/>
            <person name="Grigoriev I."/>
        </authorList>
    </citation>
    <scope>NUCLEOTIDE SEQUENCE</scope>
    <source>
        <strain evidence="2">CBS 379.55</strain>
    </source>
</reference>
<dbReference type="EMBL" id="ML986485">
    <property type="protein sequence ID" value="KAF2279954.1"/>
    <property type="molecule type" value="Genomic_DNA"/>
</dbReference>
<feature type="region of interest" description="Disordered" evidence="1">
    <location>
        <begin position="1"/>
        <end position="61"/>
    </location>
</feature>
<feature type="compositionally biased region" description="Basic and acidic residues" evidence="1">
    <location>
        <begin position="459"/>
        <end position="472"/>
    </location>
</feature>
<organism evidence="2 3">
    <name type="scientific">Westerdykella ornata</name>
    <dbReference type="NCBI Taxonomy" id="318751"/>
    <lineage>
        <taxon>Eukaryota</taxon>
        <taxon>Fungi</taxon>
        <taxon>Dikarya</taxon>
        <taxon>Ascomycota</taxon>
        <taxon>Pezizomycotina</taxon>
        <taxon>Dothideomycetes</taxon>
        <taxon>Pleosporomycetidae</taxon>
        <taxon>Pleosporales</taxon>
        <taxon>Sporormiaceae</taxon>
        <taxon>Westerdykella</taxon>
    </lineage>
</organism>
<evidence type="ECO:0000313" key="2">
    <source>
        <dbReference type="EMBL" id="KAF2279954.1"/>
    </source>
</evidence>
<feature type="region of interest" description="Disordered" evidence="1">
    <location>
        <begin position="153"/>
        <end position="316"/>
    </location>
</feature>
<feature type="compositionally biased region" description="Acidic residues" evidence="1">
    <location>
        <begin position="234"/>
        <end position="246"/>
    </location>
</feature>
<dbReference type="AlphaFoldDB" id="A0A6A6JUQ9"/>
<keyword evidence="3" id="KW-1185">Reference proteome</keyword>
<protein>
    <submittedName>
        <fullName evidence="2">Uncharacterized protein</fullName>
    </submittedName>
</protein>
<dbReference type="GeneID" id="54553765"/>
<sequence>MPSFDYEDSDKEGLTPAGKTTSPSKTTKNSRSGPSDSEDFPIVTTRPSEDHTVTTNQPHISPLSTCLMEKLPTPVAAEHALGSGEGGTLDFETPVPAGEELEAHLAAIPVDENEMDEESKGDVEVRVCTHPTLKNSSNNTIYGEYDAVSGSLRSTAACPEVASEENREDGDDDQDGAEEEHDEMSGSQRSTAAPCDVASDENSEDGDYDQDGAEEENDAMSGSQHSTAASSDVASDDNPEDGDYDPDAGKSDSDSASDSDESGSTNSDRSQPGDKSGKTEPEKEDETEYESDWTELGSGVGDTMDEDGNRVIIPGVSTEEQMKGVLADPRFSKNRVSRKTRIDAMLHRIRQDGNAVQNVPEKKLKGIERYEPEEDDEVEWSMKPVADNIALSSWYEGTIWKNMQTGELWHRPKGMPLKEVDKLIKEKNAQGKGFWKECQYKHCRKNEFYDVEEEKEVRNAGKKWKDLKDDSRPVTLSKKRKAD</sequence>
<name>A0A6A6JUQ9_WESOR</name>
<evidence type="ECO:0000256" key="1">
    <source>
        <dbReference type="SAM" id="MobiDB-lite"/>
    </source>
</evidence>
<feature type="compositionally biased region" description="Acidic residues" evidence="1">
    <location>
        <begin position="1"/>
        <end position="10"/>
    </location>
</feature>